<organism evidence="1 2">
    <name type="scientific">Gymnopus androsaceus JB14</name>
    <dbReference type="NCBI Taxonomy" id="1447944"/>
    <lineage>
        <taxon>Eukaryota</taxon>
        <taxon>Fungi</taxon>
        <taxon>Dikarya</taxon>
        <taxon>Basidiomycota</taxon>
        <taxon>Agaricomycotina</taxon>
        <taxon>Agaricomycetes</taxon>
        <taxon>Agaricomycetidae</taxon>
        <taxon>Agaricales</taxon>
        <taxon>Marasmiineae</taxon>
        <taxon>Omphalotaceae</taxon>
        <taxon>Gymnopus</taxon>
    </lineage>
</organism>
<protein>
    <submittedName>
        <fullName evidence="1">Uncharacterized protein</fullName>
    </submittedName>
</protein>
<dbReference type="Proteomes" id="UP000799118">
    <property type="component" value="Unassembled WGS sequence"/>
</dbReference>
<evidence type="ECO:0000313" key="2">
    <source>
        <dbReference type="Proteomes" id="UP000799118"/>
    </source>
</evidence>
<dbReference type="AlphaFoldDB" id="A0A6A4I8V0"/>
<feature type="non-terminal residue" evidence="1">
    <location>
        <position position="51"/>
    </location>
</feature>
<proteinExistence type="predicted"/>
<dbReference type="EMBL" id="ML769407">
    <property type="protein sequence ID" value="KAE9405758.1"/>
    <property type="molecule type" value="Genomic_DNA"/>
</dbReference>
<evidence type="ECO:0000313" key="1">
    <source>
        <dbReference type="EMBL" id="KAE9405758.1"/>
    </source>
</evidence>
<keyword evidence="2" id="KW-1185">Reference proteome</keyword>
<gene>
    <name evidence="1" type="ORF">BT96DRAFT_915962</name>
</gene>
<reference evidence="1" key="1">
    <citation type="journal article" date="2019" name="Environ. Microbiol.">
        <title>Fungal ecological strategies reflected in gene transcription - a case study of two litter decomposers.</title>
        <authorList>
            <person name="Barbi F."/>
            <person name="Kohler A."/>
            <person name="Barry K."/>
            <person name="Baskaran P."/>
            <person name="Daum C."/>
            <person name="Fauchery L."/>
            <person name="Ihrmark K."/>
            <person name="Kuo A."/>
            <person name="LaButti K."/>
            <person name="Lipzen A."/>
            <person name="Morin E."/>
            <person name="Grigoriev I.V."/>
            <person name="Henrissat B."/>
            <person name="Lindahl B."/>
            <person name="Martin F."/>
        </authorList>
    </citation>
    <scope>NUCLEOTIDE SEQUENCE</scope>
    <source>
        <strain evidence="1">JB14</strain>
    </source>
</reference>
<accession>A0A6A4I8V0</accession>
<sequence length="51" mass="5964">MREIQRLQEKPYRLVDYGMLLTPQKIGLSQQEPVVIYLTEKAASRLDTLET</sequence>
<name>A0A6A4I8V0_9AGAR</name>